<dbReference type="SUPFAM" id="SSF50044">
    <property type="entry name" value="SH3-domain"/>
    <property type="match status" value="2"/>
</dbReference>
<evidence type="ECO:0000256" key="2">
    <source>
        <dbReference type="SAM" id="SignalP"/>
    </source>
</evidence>
<protein>
    <recommendedName>
        <fullName evidence="3">SH3b domain-containing protein</fullName>
    </recommendedName>
</protein>
<dbReference type="EMBL" id="SNUX01000001">
    <property type="protein sequence ID" value="TES51383.1"/>
    <property type="molecule type" value="Genomic_DNA"/>
</dbReference>
<feature type="compositionally biased region" description="Acidic residues" evidence="1">
    <location>
        <begin position="1214"/>
        <end position="1288"/>
    </location>
</feature>
<feature type="domain" description="SH3b" evidence="3">
    <location>
        <begin position="995"/>
        <end position="1060"/>
    </location>
</feature>
<feature type="domain" description="SH3b" evidence="3">
    <location>
        <begin position="782"/>
        <end position="849"/>
    </location>
</feature>
<feature type="compositionally biased region" description="Acidic residues" evidence="1">
    <location>
        <begin position="1140"/>
        <end position="1196"/>
    </location>
</feature>
<accession>A0A4Y7WS08</accession>
<dbReference type="Gene3D" id="2.30.30.40">
    <property type="entry name" value="SH3 Domains"/>
    <property type="match status" value="12"/>
</dbReference>
<dbReference type="InterPro" id="IPR036028">
    <property type="entry name" value="SH3-like_dom_sf"/>
</dbReference>
<dbReference type="GO" id="GO:0004040">
    <property type="term" value="F:amidase activity"/>
    <property type="evidence" value="ECO:0007669"/>
    <property type="project" value="InterPro"/>
</dbReference>
<feature type="domain" description="SH3b" evidence="3">
    <location>
        <begin position="357"/>
        <end position="423"/>
    </location>
</feature>
<evidence type="ECO:0000313" key="4">
    <source>
        <dbReference type="EMBL" id="TES51383.1"/>
    </source>
</evidence>
<dbReference type="PANTHER" id="PTHR34408">
    <property type="entry name" value="FAMILY PROTEIN, PUTATIVE-RELATED"/>
    <property type="match status" value="1"/>
</dbReference>
<feature type="compositionally biased region" description="Low complexity" evidence="1">
    <location>
        <begin position="1197"/>
        <end position="1213"/>
    </location>
</feature>
<feature type="domain" description="SH3b" evidence="3">
    <location>
        <begin position="498"/>
        <end position="565"/>
    </location>
</feature>
<reference evidence="4 5" key="1">
    <citation type="submission" date="2019-03" db="EMBL/GenBank/DDBJ databases">
        <authorList>
            <person name="Liu G."/>
        </authorList>
    </citation>
    <scope>NUCLEOTIDE SEQUENCE [LARGE SCALE GENOMIC DNA]</scope>
    <source>
        <strain evidence="4 5">DSM 19099</strain>
    </source>
</reference>
<dbReference type="SMART" id="SM00047">
    <property type="entry name" value="LYZ2"/>
    <property type="match status" value="1"/>
</dbReference>
<dbReference type="PROSITE" id="PS51781">
    <property type="entry name" value="SH3B"/>
    <property type="match status" value="11"/>
</dbReference>
<dbReference type="PANTHER" id="PTHR34408:SF1">
    <property type="entry name" value="GLYCOSYL HYDROLASE FAMILY 19 DOMAIN-CONTAINING PROTEIN HI_1415"/>
    <property type="match status" value="1"/>
</dbReference>
<dbReference type="Pfam" id="PF01832">
    <property type="entry name" value="Glucosaminidase"/>
    <property type="match status" value="1"/>
</dbReference>
<dbReference type="RefSeq" id="WP_134258679.1">
    <property type="nucleotide sequence ID" value="NZ_LDIM01000012.1"/>
</dbReference>
<evidence type="ECO:0000259" key="3">
    <source>
        <dbReference type="PROSITE" id="PS51781"/>
    </source>
</evidence>
<feature type="domain" description="SH3b" evidence="3">
    <location>
        <begin position="575"/>
        <end position="636"/>
    </location>
</feature>
<feature type="domain" description="SH3b" evidence="3">
    <location>
        <begin position="640"/>
        <end position="707"/>
    </location>
</feature>
<sequence>MFIIKTKILVTSGSASALTLIATAFPLQATFANSFNVVENHYPISFNDAVDRQMGLSAPPQTDRNGRWQNASRNDVAYYMNPNNFNQGTSAYLQFLDLSSSAGLSAQSINSQLLSNKGTLSGHGQTFINASKLHGVNEIYLISHALLETGNGGSQLARGVQYNGRTVYNMYGIGAFDGNAVQAGARYAYNQGWFTPEDAIIGGARFVSNNYFARGQTTLYKMRWNPASPGTYQYATDVGWAVKQTHQMANLYGLVDNYNLQFSVPVYTNQPVGNQPGDNELEPLPPNTYGTTTARLNVRTGPGTNHSVLTTLNKDERVELIAKTGQWYQIKVGNVEGYVSGQFLTFSQESEDQIEEVDEEIIAEGKTTARLNLRAQPNTNSSIRTTLSKDQTVQIVKKEGNWYFVRVGFQTGWVSSDFVSITSDNVEDNKPSLGSATTTARLNLRSGAGTSHRVLTTLPVGQKLELLQKQGNWYQVKAGNQTGWVSSDFIKTDGNNVEDNKPSLGSATTTARLNLRSGAGTSHRVLTTLPVGQKLELLQKQGNWYQVKAGNQTGWVSADFIKTDGNNVGDSKPSLGSATTTARLNLRSGAGTSHRVLTTLPVGQKLELLQKQGNWYQVKAGNQTGWVSSDFIKTDGNNVEDNKPSLGSATTTARLNLRSGAGTSHRVLTTLPVGQKVELLQKQGNWYQVKAGNQTGWVSSDFIKTGGNNVEDSKPSLGSATTTARLNLRSGAGTSHRVLTTLTVGQKLELLQKQGNWYQVKAGNQTGWVSADFIKTGGNNVEDSKPSLGSATTTARLNLRSGAGTSHRVLTTLPVGQKVELLQKQGNWYQVKAGNQTGWVSSDFIKTDGNNVEDNKASLGSATTTARLNLRSGAGTSHRILTTLPVGQKLELLQKQGNWYQVKAGNQTGWVSSDFIKTDGNNVEDNKPSLGSTTTTARLNLRSGAGTSHRILTTLPVGQKVELLQKQGNWYQVKAGNQTGWVSADFLSTKSEVKETSVTKAGETTARLNLREGAGTSYKVLTTLNKGQAVEILNTKNGWHQIKVGTQTGWVSAQYVQEKTAEPSIQAMSRSLMGPIFVDEQEIVSEEPLQTENPSAKQEKPEKKLDSDKQDTETVLNMEDEIVNLETDIKNKQDSTVEVVENDLDADSVNDSSSDDVDSDLDADNDGSSSDDVENDSDADSDDDSSSNDVDSDNDSSSDNVENDSGADSVNDSSSDDVDSDLDADNDGSSSDDVENDSDADSDDDSSSNDVEVDSDVDSDNDSSSDNVENDSDADSENDSFSDEEVANGEENTSPAESAPITEQSEEGNFITLTIDTDLLVSAADDSAIWLQLVKGQSVEVLDTNSGFIKVKINGQEGWIKANTI</sequence>
<feature type="signal peptide" evidence="2">
    <location>
        <begin position="1"/>
        <end position="29"/>
    </location>
</feature>
<feature type="compositionally biased region" description="Basic and acidic residues" evidence="1">
    <location>
        <begin position="1097"/>
        <end position="1112"/>
    </location>
</feature>
<organism evidence="4 5">
    <name type="scientific">Shouchella lehensis</name>
    <dbReference type="NCBI Taxonomy" id="300825"/>
    <lineage>
        <taxon>Bacteria</taxon>
        <taxon>Bacillati</taxon>
        <taxon>Bacillota</taxon>
        <taxon>Bacilli</taxon>
        <taxon>Bacillales</taxon>
        <taxon>Bacillaceae</taxon>
        <taxon>Shouchella</taxon>
    </lineage>
</organism>
<dbReference type="SMART" id="SM00287">
    <property type="entry name" value="SH3b"/>
    <property type="match status" value="12"/>
</dbReference>
<dbReference type="Pfam" id="PF08239">
    <property type="entry name" value="SH3_3"/>
    <property type="match status" value="11"/>
</dbReference>
<feature type="domain" description="SH3b" evidence="3">
    <location>
        <begin position="711"/>
        <end position="778"/>
    </location>
</feature>
<gene>
    <name evidence="4" type="ORF">E2L03_05545</name>
</gene>
<feature type="domain" description="SH3b" evidence="3">
    <location>
        <begin position="929"/>
        <end position="991"/>
    </location>
</feature>
<dbReference type="InterPro" id="IPR052354">
    <property type="entry name" value="Cell_Wall_Dynamics_Protein"/>
</dbReference>
<feature type="domain" description="SH3b" evidence="3">
    <location>
        <begin position="853"/>
        <end position="920"/>
    </location>
</feature>
<proteinExistence type="predicted"/>
<name>A0A4Y7WS08_9BACI</name>
<feature type="chain" id="PRO_5038967962" description="SH3b domain-containing protein" evidence="2">
    <location>
        <begin position="30"/>
        <end position="1365"/>
    </location>
</feature>
<comment type="caution">
    <text evidence="4">The sequence shown here is derived from an EMBL/GenBank/DDBJ whole genome shotgun (WGS) entry which is preliminary data.</text>
</comment>
<feature type="domain" description="SH3b" evidence="3">
    <location>
        <begin position="286"/>
        <end position="348"/>
    </location>
</feature>
<keyword evidence="2" id="KW-0732">Signal</keyword>
<feature type="region of interest" description="Disordered" evidence="1">
    <location>
        <begin position="1134"/>
        <end position="1305"/>
    </location>
</feature>
<dbReference type="InterPro" id="IPR002901">
    <property type="entry name" value="MGlyc_endo_b_GlcNAc-like_dom"/>
</dbReference>
<evidence type="ECO:0000313" key="5">
    <source>
        <dbReference type="Proteomes" id="UP000298210"/>
    </source>
</evidence>
<dbReference type="Proteomes" id="UP000298210">
    <property type="component" value="Unassembled WGS sequence"/>
</dbReference>
<feature type="region of interest" description="Disordered" evidence="1">
    <location>
        <begin position="1085"/>
        <end position="1114"/>
    </location>
</feature>
<evidence type="ECO:0000256" key="1">
    <source>
        <dbReference type="SAM" id="MobiDB-lite"/>
    </source>
</evidence>
<dbReference type="InterPro" id="IPR003646">
    <property type="entry name" value="SH3-like_bac-type"/>
</dbReference>
<feature type="domain" description="SH3b" evidence="3">
    <location>
        <begin position="427"/>
        <end position="494"/>
    </location>
</feature>